<proteinExistence type="predicted"/>
<name>E6QTZ9_9ZZZZ</name>
<dbReference type="EMBL" id="CABR01000102">
    <property type="protein sequence ID" value="CBI10721.1"/>
    <property type="molecule type" value="Genomic_DNA"/>
</dbReference>
<sequence>MNKWTKEELRLALALYCQMPFGKMHSRNPEIIRLAQQIGRTPSAVAMKLVNFASLDPQITNSGRVGLGNASALDREVWGEFQKDWEGQLVEASKVIEPEVFELPSQDMETMRRSEVEIRTKQSVFRKMVLSSYVGRCCITGLSDPRLLVASHIVPWNEDKKNRLNPQNGLCLNVLHDKAFDRGLITVTPELTISVSPELKKLRDDPFAANNLVSMDGAKIRLPEKFAPSPEFLAWHGEHVFLGVLNSRG</sequence>
<gene>
    <name evidence="2" type="ORF">CARN7_1516</name>
</gene>
<comment type="caution">
    <text evidence="2">The sequence shown here is derived from an EMBL/GenBank/DDBJ whole genome shotgun (WGS) entry which is preliminary data.</text>
</comment>
<keyword evidence="2" id="KW-0378">Hydrolase</keyword>
<protein>
    <submittedName>
        <fullName evidence="2">Putative restriction endonuclease</fullName>
    </submittedName>
</protein>
<keyword evidence="2" id="KW-0540">Nuclease</keyword>
<feature type="domain" description="HNH nuclease" evidence="1">
    <location>
        <begin position="137"/>
        <end position="187"/>
    </location>
</feature>
<accession>E6QTZ9</accession>
<dbReference type="InterPro" id="IPR003615">
    <property type="entry name" value="HNH_nuc"/>
</dbReference>
<evidence type="ECO:0000259" key="1">
    <source>
        <dbReference type="Pfam" id="PF13391"/>
    </source>
</evidence>
<dbReference type="GO" id="GO:0004519">
    <property type="term" value="F:endonuclease activity"/>
    <property type="evidence" value="ECO:0007669"/>
    <property type="project" value="UniProtKB-KW"/>
</dbReference>
<organism evidence="2">
    <name type="scientific">mine drainage metagenome</name>
    <dbReference type="NCBI Taxonomy" id="410659"/>
    <lineage>
        <taxon>unclassified sequences</taxon>
        <taxon>metagenomes</taxon>
        <taxon>ecological metagenomes</taxon>
    </lineage>
</organism>
<dbReference type="Pfam" id="PF13391">
    <property type="entry name" value="HNH_2"/>
    <property type="match status" value="1"/>
</dbReference>
<keyword evidence="2" id="KW-0255">Endonuclease</keyword>
<reference evidence="2" key="1">
    <citation type="submission" date="2009-10" db="EMBL/GenBank/DDBJ databases">
        <title>Diversity of trophic interactions inside an arsenic-rich microbial ecosystem.</title>
        <authorList>
            <person name="Bertin P.N."/>
            <person name="Heinrich-Salmeron A."/>
            <person name="Pelletier E."/>
            <person name="Goulhen-Chollet F."/>
            <person name="Arsene-Ploetze F."/>
            <person name="Gallien S."/>
            <person name="Calteau A."/>
            <person name="Vallenet D."/>
            <person name="Casiot C."/>
            <person name="Chane-Woon-Ming B."/>
            <person name="Giloteaux L."/>
            <person name="Barakat M."/>
            <person name="Bonnefoy V."/>
            <person name="Bruneel O."/>
            <person name="Chandler M."/>
            <person name="Cleiss J."/>
            <person name="Duran R."/>
            <person name="Elbaz-Poulichet F."/>
            <person name="Fonknechten N."/>
            <person name="Lauga B."/>
            <person name="Mornico D."/>
            <person name="Ortet P."/>
            <person name="Schaeffer C."/>
            <person name="Siguier P."/>
            <person name="Alexander Thil Smith A."/>
            <person name="Van Dorsselaer A."/>
            <person name="Weissenbach J."/>
            <person name="Medigue C."/>
            <person name="Le Paslier D."/>
        </authorList>
    </citation>
    <scope>NUCLEOTIDE SEQUENCE</scope>
</reference>
<evidence type="ECO:0000313" key="2">
    <source>
        <dbReference type="EMBL" id="CBI10721.1"/>
    </source>
</evidence>
<dbReference type="AlphaFoldDB" id="E6QTZ9"/>